<reference evidence="1 3" key="2">
    <citation type="journal article" date="2018" name="Plant J.">
        <title>The Physcomitrella patens chromosome-scale assembly reveals moss genome structure and evolution.</title>
        <authorList>
            <person name="Lang D."/>
            <person name="Ullrich K.K."/>
            <person name="Murat F."/>
            <person name="Fuchs J."/>
            <person name="Jenkins J."/>
            <person name="Haas F.B."/>
            <person name="Piednoel M."/>
            <person name="Gundlach H."/>
            <person name="Van Bel M."/>
            <person name="Meyberg R."/>
            <person name="Vives C."/>
            <person name="Morata J."/>
            <person name="Symeonidi A."/>
            <person name="Hiss M."/>
            <person name="Muchero W."/>
            <person name="Kamisugi Y."/>
            <person name="Saleh O."/>
            <person name="Blanc G."/>
            <person name="Decker E.L."/>
            <person name="van Gessel N."/>
            <person name="Grimwood J."/>
            <person name="Hayes R.D."/>
            <person name="Graham S.W."/>
            <person name="Gunter L.E."/>
            <person name="McDaniel S.F."/>
            <person name="Hoernstein S.N.W."/>
            <person name="Larsson A."/>
            <person name="Li F.W."/>
            <person name="Perroud P.F."/>
            <person name="Phillips J."/>
            <person name="Ranjan P."/>
            <person name="Rokshar D.S."/>
            <person name="Rothfels C.J."/>
            <person name="Schneider L."/>
            <person name="Shu S."/>
            <person name="Stevenson D.W."/>
            <person name="Thummler F."/>
            <person name="Tillich M."/>
            <person name="Villarreal Aguilar J.C."/>
            <person name="Widiez T."/>
            <person name="Wong G.K."/>
            <person name="Wymore A."/>
            <person name="Zhang Y."/>
            <person name="Zimmer A.D."/>
            <person name="Quatrano R.S."/>
            <person name="Mayer K.F.X."/>
            <person name="Goodstein D."/>
            <person name="Casacuberta J.M."/>
            <person name="Vandepoele K."/>
            <person name="Reski R."/>
            <person name="Cuming A.C."/>
            <person name="Tuskan G.A."/>
            <person name="Maumus F."/>
            <person name="Salse J."/>
            <person name="Schmutz J."/>
            <person name="Rensing S.A."/>
        </authorList>
    </citation>
    <scope>NUCLEOTIDE SEQUENCE [LARGE SCALE GENOMIC DNA]</scope>
    <source>
        <strain evidence="2 3">cv. Gransden 2004</strain>
    </source>
</reference>
<dbReference type="PaxDb" id="3218-PP1S5_349V6.1"/>
<evidence type="ECO:0000313" key="1">
    <source>
        <dbReference type="EMBL" id="PNR42382.1"/>
    </source>
</evidence>
<evidence type="ECO:0000313" key="2">
    <source>
        <dbReference type="EnsemblPlants" id="Pp3c13_10860V3.1"/>
    </source>
</evidence>
<dbReference type="EMBL" id="ABEU02000013">
    <property type="protein sequence ID" value="PNR42382.1"/>
    <property type="molecule type" value="Genomic_DNA"/>
</dbReference>
<dbReference type="Gramene" id="Pp3c13_10860V3.1">
    <property type="protein sequence ID" value="Pp3c13_10860V3.1"/>
    <property type="gene ID" value="Pp3c13_10860"/>
</dbReference>
<reference evidence="1 3" key="1">
    <citation type="journal article" date="2008" name="Science">
        <title>The Physcomitrella genome reveals evolutionary insights into the conquest of land by plants.</title>
        <authorList>
            <person name="Rensing S."/>
            <person name="Lang D."/>
            <person name="Zimmer A."/>
            <person name="Terry A."/>
            <person name="Salamov A."/>
            <person name="Shapiro H."/>
            <person name="Nishiyama T."/>
            <person name="Perroud P.-F."/>
            <person name="Lindquist E."/>
            <person name="Kamisugi Y."/>
            <person name="Tanahashi T."/>
            <person name="Sakakibara K."/>
            <person name="Fujita T."/>
            <person name="Oishi K."/>
            <person name="Shin-I T."/>
            <person name="Kuroki Y."/>
            <person name="Toyoda A."/>
            <person name="Suzuki Y."/>
            <person name="Hashimoto A."/>
            <person name="Yamaguchi K."/>
            <person name="Sugano A."/>
            <person name="Kohara Y."/>
            <person name="Fujiyama A."/>
            <person name="Anterola A."/>
            <person name="Aoki S."/>
            <person name="Ashton N."/>
            <person name="Barbazuk W.B."/>
            <person name="Barker E."/>
            <person name="Bennetzen J."/>
            <person name="Bezanilla M."/>
            <person name="Blankenship R."/>
            <person name="Cho S.H."/>
            <person name="Dutcher S."/>
            <person name="Estelle M."/>
            <person name="Fawcett J.A."/>
            <person name="Gundlach H."/>
            <person name="Hanada K."/>
            <person name="Heyl A."/>
            <person name="Hicks K.A."/>
            <person name="Hugh J."/>
            <person name="Lohr M."/>
            <person name="Mayer K."/>
            <person name="Melkozernov A."/>
            <person name="Murata T."/>
            <person name="Nelson D."/>
            <person name="Pils B."/>
            <person name="Prigge M."/>
            <person name="Reiss B."/>
            <person name="Renner T."/>
            <person name="Rombauts S."/>
            <person name="Rushton P."/>
            <person name="Sanderfoot A."/>
            <person name="Schween G."/>
            <person name="Shiu S.-H."/>
            <person name="Stueber K."/>
            <person name="Theodoulou F.L."/>
            <person name="Tu H."/>
            <person name="Van de Peer Y."/>
            <person name="Verrier P.J."/>
            <person name="Waters E."/>
            <person name="Wood A."/>
            <person name="Yang L."/>
            <person name="Cove D."/>
            <person name="Cuming A."/>
            <person name="Hasebe M."/>
            <person name="Lucas S."/>
            <person name="Mishler D.B."/>
            <person name="Reski R."/>
            <person name="Grigoriev I."/>
            <person name="Quatrano R.S."/>
            <person name="Boore J.L."/>
        </authorList>
    </citation>
    <scope>NUCLEOTIDE SEQUENCE [LARGE SCALE GENOMIC DNA]</scope>
    <source>
        <strain evidence="2 3">cv. Gransden 2004</strain>
    </source>
</reference>
<proteinExistence type="predicted"/>
<accession>A0A2K1JLF1</accession>
<gene>
    <name evidence="1" type="ORF">PHYPA_017211</name>
</gene>
<dbReference type="Proteomes" id="UP000006727">
    <property type="component" value="Chromosome 13"/>
</dbReference>
<dbReference type="InParanoid" id="A0A2K1JLF1"/>
<evidence type="ECO:0000313" key="3">
    <source>
        <dbReference type="Proteomes" id="UP000006727"/>
    </source>
</evidence>
<dbReference type="EnsemblPlants" id="Pp3c13_10860V3.1">
    <property type="protein sequence ID" value="Pp3c13_10860V3.1"/>
    <property type="gene ID" value="Pp3c13_10860"/>
</dbReference>
<reference evidence="2" key="3">
    <citation type="submission" date="2020-12" db="UniProtKB">
        <authorList>
            <consortium name="EnsemblPlants"/>
        </authorList>
    </citation>
    <scope>IDENTIFICATION</scope>
</reference>
<protein>
    <submittedName>
        <fullName evidence="1 2">Uncharacterized protein</fullName>
    </submittedName>
</protein>
<name>A0A2K1JLF1_PHYPA</name>
<sequence length="255" mass="28559">MIQTVTLLPLRVHRSINSFFALIVLRIKSVQDNLQGFDPIQGFQAKYSEPKNVKQWQLPSVKADRAAEKLRDSRYGLPRRFLPMGAATFLFVHFSTYRDAPNSLASVGLGPKEAAPVIKINRTFLQPVPTHVMFGKQYTGTTVHCDFDTPIGSDGFGGRLEIQVTHGTHDASGLEDVSLVAKEEGLGEFNVTLYQEPYQYDHVHSGASMYGSINAQRIRECIAYHAWFSLVSELTFTSTMPEDSMNRFALCWSHG</sequence>
<keyword evidence="3" id="KW-1185">Reference proteome</keyword>
<dbReference type="AlphaFoldDB" id="A0A2K1JLF1"/>
<organism evidence="1">
    <name type="scientific">Physcomitrium patens</name>
    <name type="common">Spreading-leaved earth moss</name>
    <name type="synonym">Physcomitrella patens</name>
    <dbReference type="NCBI Taxonomy" id="3218"/>
    <lineage>
        <taxon>Eukaryota</taxon>
        <taxon>Viridiplantae</taxon>
        <taxon>Streptophyta</taxon>
        <taxon>Embryophyta</taxon>
        <taxon>Bryophyta</taxon>
        <taxon>Bryophytina</taxon>
        <taxon>Bryopsida</taxon>
        <taxon>Funariidae</taxon>
        <taxon>Funariales</taxon>
        <taxon>Funariaceae</taxon>
        <taxon>Physcomitrium</taxon>
    </lineage>
</organism>